<organism evidence="3 4">
    <name type="scientific">Tengunoibacter tsumagoiensis</name>
    <dbReference type="NCBI Taxonomy" id="2014871"/>
    <lineage>
        <taxon>Bacteria</taxon>
        <taxon>Bacillati</taxon>
        <taxon>Chloroflexota</taxon>
        <taxon>Ktedonobacteria</taxon>
        <taxon>Ktedonobacterales</taxon>
        <taxon>Dictyobacteraceae</taxon>
        <taxon>Tengunoibacter</taxon>
    </lineage>
</organism>
<comment type="caution">
    <text evidence="3">The sequence shown here is derived from an EMBL/GenBank/DDBJ whole genome shotgun (WGS) entry which is preliminary data.</text>
</comment>
<protein>
    <recommendedName>
        <fullName evidence="2">Serine aminopeptidase S33 domain-containing protein</fullName>
    </recommendedName>
</protein>
<dbReference type="PANTHER" id="PTHR22946:SF9">
    <property type="entry name" value="POLYKETIDE TRANSFERASE AF380"/>
    <property type="match status" value="1"/>
</dbReference>
<dbReference type="AlphaFoldDB" id="A0A402A8F1"/>
<proteinExistence type="predicted"/>
<evidence type="ECO:0000313" key="4">
    <source>
        <dbReference type="Proteomes" id="UP000287352"/>
    </source>
</evidence>
<dbReference type="PANTHER" id="PTHR22946">
    <property type="entry name" value="DIENELACTONE HYDROLASE DOMAIN-CONTAINING PROTEIN-RELATED"/>
    <property type="match status" value="1"/>
</dbReference>
<dbReference type="Gene3D" id="3.40.50.1820">
    <property type="entry name" value="alpha/beta hydrolase"/>
    <property type="match status" value="1"/>
</dbReference>
<reference evidence="4" key="1">
    <citation type="submission" date="2018-12" db="EMBL/GenBank/DDBJ databases">
        <title>Tengunoibacter tsumagoiensis gen. nov., sp. nov., Dictyobacter kobayashii sp. nov., D. alpinus sp. nov., and D. joshuensis sp. nov. and description of Dictyobacteraceae fam. nov. within the order Ktedonobacterales isolated from Tengu-no-mugimeshi.</title>
        <authorList>
            <person name="Wang C.M."/>
            <person name="Zheng Y."/>
            <person name="Sakai Y."/>
            <person name="Toyoda A."/>
            <person name="Minakuchi Y."/>
            <person name="Abe K."/>
            <person name="Yokota A."/>
            <person name="Yabe S."/>
        </authorList>
    </citation>
    <scope>NUCLEOTIDE SEQUENCE [LARGE SCALE GENOMIC DNA]</scope>
    <source>
        <strain evidence="4">Uno3</strain>
    </source>
</reference>
<dbReference type="OrthoDB" id="9776685at2"/>
<dbReference type="RefSeq" id="WP_126582853.1">
    <property type="nucleotide sequence ID" value="NZ_BIFR01000002.1"/>
</dbReference>
<feature type="domain" description="Serine aminopeptidase S33" evidence="2">
    <location>
        <begin position="30"/>
        <end position="153"/>
    </location>
</feature>
<evidence type="ECO:0000256" key="1">
    <source>
        <dbReference type="ARBA" id="ARBA00022801"/>
    </source>
</evidence>
<sequence>MKTSTFRLETGDQNSGIVYLPDEWQAQLPVLIICHGWGGDKTLNVFAEQVCQRLIALSMAVVAFDFFGCGETGGDYRFMTYGRWADNLSDVCTYVAAQEWADPHNIGALGISSGTTAVLRCAITYPTQLAFVISVATALGNYIHMPAGPAKLLVDHLDTLSAGGTVELYGTQFGLDFFKDFVSNAPLYHLQNITCPVFFLQGGVDNIYRRTDARLGYEILKRLNQPVDYLEIEHGNHGLETAPEEGTMAVLNWLHEQGIVH</sequence>
<dbReference type="InterPro" id="IPR029058">
    <property type="entry name" value="AB_hydrolase_fold"/>
</dbReference>
<dbReference type="Pfam" id="PF12146">
    <property type="entry name" value="Hydrolase_4"/>
    <property type="match status" value="1"/>
</dbReference>
<gene>
    <name evidence="3" type="ORF">KTT_52370</name>
</gene>
<dbReference type="GO" id="GO:0052689">
    <property type="term" value="F:carboxylic ester hydrolase activity"/>
    <property type="evidence" value="ECO:0007669"/>
    <property type="project" value="UniProtKB-ARBA"/>
</dbReference>
<keyword evidence="1" id="KW-0378">Hydrolase</keyword>
<evidence type="ECO:0000259" key="2">
    <source>
        <dbReference type="Pfam" id="PF12146"/>
    </source>
</evidence>
<evidence type="ECO:0000313" key="3">
    <source>
        <dbReference type="EMBL" id="GCE15378.1"/>
    </source>
</evidence>
<dbReference type="EMBL" id="BIFR01000002">
    <property type="protein sequence ID" value="GCE15378.1"/>
    <property type="molecule type" value="Genomic_DNA"/>
</dbReference>
<accession>A0A402A8F1</accession>
<dbReference type="InterPro" id="IPR050261">
    <property type="entry name" value="FrsA_esterase"/>
</dbReference>
<keyword evidence="4" id="KW-1185">Reference proteome</keyword>
<dbReference type="InterPro" id="IPR022742">
    <property type="entry name" value="Hydrolase_4"/>
</dbReference>
<dbReference type="SUPFAM" id="SSF53474">
    <property type="entry name" value="alpha/beta-Hydrolases"/>
    <property type="match status" value="1"/>
</dbReference>
<dbReference type="Proteomes" id="UP000287352">
    <property type="component" value="Unassembled WGS sequence"/>
</dbReference>
<name>A0A402A8F1_9CHLR</name>